<evidence type="ECO:0000313" key="8">
    <source>
        <dbReference type="Proteomes" id="UP000748752"/>
    </source>
</evidence>
<dbReference type="PANTHER" id="PTHR38480:SF1">
    <property type="entry name" value="SLR0254 PROTEIN"/>
    <property type="match status" value="1"/>
</dbReference>
<feature type="transmembrane region" description="Helical" evidence="5">
    <location>
        <begin position="55"/>
        <end position="80"/>
    </location>
</feature>
<dbReference type="InterPro" id="IPR010432">
    <property type="entry name" value="RDD"/>
</dbReference>
<keyword evidence="8" id="KW-1185">Reference proteome</keyword>
<dbReference type="EMBL" id="NRRV01000086">
    <property type="protein sequence ID" value="MBK1633445.1"/>
    <property type="molecule type" value="Genomic_DNA"/>
</dbReference>
<keyword evidence="2 5" id="KW-0812">Transmembrane</keyword>
<reference evidence="7 8" key="1">
    <citation type="journal article" date="2020" name="Microorganisms">
        <title>Osmotic Adaptation and Compatible Solute Biosynthesis of Phototrophic Bacteria as Revealed from Genome Analyses.</title>
        <authorList>
            <person name="Imhoff J.F."/>
            <person name="Rahn T."/>
            <person name="Kunzel S."/>
            <person name="Keller A."/>
            <person name="Neulinger S.C."/>
        </authorList>
    </citation>
    <scope>NUCLEOTIDE SEQUENCE [LARGE SCALE GENOMIC DNA]</scope>
    <source>
        <strain evidence="7 8">DSM 6210</strain>
    </source>
</reference>
<evidence type="ECO:0000256" key="4">
    <source>
        <dbReference type="ARBA" id="ARBA00023136"/>
    </source>
</evidence>
<accession>A0ABS1CNH3</accession>
<evidence type="ECO:0000259" key="6">
    <source>
        <dbReference type="Pfam" id="PF06271"/>
    </source>
</evidence>
<evidence type="ECO:0000256" key="2">
    <source>
        <dbReference type="ARBA" id="ARBA00022692"/>
    </source>
</evidence>
<comment type="subcellular location">
    <subcellularLocation>
        <location evidence="1">Membrane</location>
        <topology evidence="1">Multi-pass membrane protein</topology>
    </subcellularLocation>
</comment>
<proteinExistence type="predicted"/>
<keyword evidence="3 5" id="KW-1133">Transmembrane helix</keyword>
<protein>
    <submittedName>
        <fullName evidence="7">RDD family protein</fullName>
    </submittedName>
</protein>
<evidence type="ECO:0000256" key="5">
    <source>
        <dbReference type="SAM" id="Phobius"/>
    </source>
</evidence>
<comment type="caution">
    <text evidence="7">The sequence shown here is derived from an EMBL/GenBank/DDBJ whole genome shotgun (WGS) entry which is preliminary data.</text>
</comment>
<feature type="domain" description="RDD" evidence="6">
    <location>
        <begin position="35"/>
        <end position="156"/>
    </location>
</feature>
<name>A0ABS1CNH3_9GAMM</name>
<evidence type="ECO:0000256" key="3">
    <source>
        <dbReference type="ARBA" id="ARBA00022989"/>
    </source>
</evidence>
<dbReference type="Proteomes" id="UP000748752">
    <property type="component" value="Unassembled WGS sequence"/>
</dbReference>
<dbReference type="Pfam" id="PF06271">
    <property type="entry name" value="RDD"/>
    <property type="match status" value="1"/>
</dbReference>
<gene>
    <name evidence="7" type="ORF">CKO31_22380</name>
</gene>
<organism evidence="7 8">
    <name type="scientific">Thiohalocapsa halophila</name>
    <dbReference type="NCBI Taxonomy" id="69359"/>
    <lineage>
        <taxon>Bacteria</taxon>
        <taxon>Pseudomonadati</taxon>
        <taxon>Pseudomonadota</taxon>
        <taxon>Gammaproteobacteria</taxon>
        <taxon>Chromatiales</taxon>
        <taxon>Chromatiaceae</taxon>
        <taxon>Thiohalocapsa</taxon>
    </lineage>
</organism>
<keyword evidence="4 5" id="KW-0472">Membrane</keyword>
<sequence length="259" mass="26805">MQEPQPQPADQPAAGAIDTLRRFETPEGVEIALRLAGPVPRALAFAIDFAIRAGLYLLLLPLAGLAGVGVGLLLLALFLLEWLYPVLFELRSGATPGKRAMGLLVVHADGTPVGPSASLLRNLLRAADFLPVLYGLGLAAMLADRDFRRLGDLAAGTLVIHRDAPPLPAALPVHPPLPPPAPLDLATQQAVLAFAERSRTLSPARQAELAALAGLTTAPGADPVAALLGIANWISRGNTADAAAPLPAHADVEDPAQAP</sequence>
<dbReference type="PANTHER" id="PTHR38480">
    <property type="entry name" value="SLR0254 PROTEIN"/>
    <property type="match status" value="1"/>
</dbReference>
<dbReference type="RefSeq" id="WP_200241988.1">
    <property type="nucleotide sequence ID" value="NZ_NRRV01000086.1"/>
</dbReference>
<evidence type="ECO:0000313" key="7">
    <source>
        <dbReference type="EMBL" id="MBK1633445.1"/>
    </source>
</evidence>
<evidence type="ECO:0000256" key="1">
    <source>
        <dbReference type="ARBA" id="ARBA00004141"/>
    </source>
</evidence>